<gene>
    <name evidence="4" type="ORF">BJ959_000880</name>
</gene>
<comment type="caution">
    <text evidence="4">The sequence shown here is derived from an EMBL/GenBank/DDBJ whole genome shotgun (WGS) entry which is preliminary data.</text>
</comment>
<dbReference type="PANTHER" id="PTHR43861">
    <property type="entry name" value="TRANS-ACONITATE 2-METHYLTRANSFERASE-RELATED"/>
    <property type="match status" value="1"/>
</dbReference>
<protein>
    <submittedName>
        <fullName evidence="4">SAM-dependent methyltransferase</fullName>
    </submittedName>
</protein>
<keyword evidence="1 4" id="KW-0489">Methyltransferase</keyword>
<organism evidence="4 5">
    <name type="scientific">Microcella frigidaquae</name>
    <dbReference type="NCBI Taxonomy" id="424758"/>
    <lineage>
        <taxon>Bacteria</taxon>
        <taxon>Bacillati</taxon>
        <taxon>Actinomycetota</taxon>
        <taxon>Actinomycetes</taxon>
        <taxon>Micrococcales</taxon>
        <taxon>Microbacteriaceae</taxon>
        <taxon>Microcella</taxon>
    </lineage>
</organism>
<dbReference type="SUPFAM" id="SSF53335">
    <property type="entry name" value="S-adenosyl-L-methionine-dependent methyltransferases"/>
    <property type="match status" value="1"/>
</dbReference>
<dbReference type="PANTHER" id="PTHR43861:SF1">
    <property type="entry name" value="TRANS-ACONITATE 2-METHYLTRANSFERASE"/>
    <property type="match status" value="1"/>
</dbReference>
<keyword evidence="2 4" id="KW-0808">Transferase</keyword>
<feature type="domain" description="Methyltransferase" evidence="3">
    <location>
        <begin position="63"/>
        <end position="161"/>
    </location>
</feature>
<dbReference type="Proteomes" id="UP000552883">
    <property type="component" value="Unassembled WGS sequence"/>
</dbReference>
<sequence length="293" mass="32388">MAQTDEPEWARLNRAHWDAVVPVHVASDFYDLTPLREGRGRLYPIEEAELGRIAPDGWEGLRVLHLQCHFGADTLVLAQRGAAVVGLDFSMPAVKQARAIADELGLGDRSRFVCADLYDARHALPDPEGFDVVFTTWGTIGWLPDIAEWARIIAWFLKPGGRLYFADGHPSAFVFDEVPEGAPAALLDGGPALFPAPRFSYFETAPLEIDEAGDYADPDAELAITRTIEFMHPLGQTLTALIDAGLTLDFVHEHDAVPYRMFEALEPRGDGLWQWPGTRWLPLGMSLGATRRG</sequence>
<evidence type="ECO:0000256" key="1">
    <source>
        <dbReference type="ARBA" id="ARBA00022603"/>
    </source>
</evidence>
<dbReference type="Gene3D" id="3.40.50.150">
    <property type="entry name" value="Vaccinia Virus protein VP39"/>
    <property type="match status" value="1"/>
</dbReference>
<evidence type="ECO:0000256" key="2">
    <source>
        <dbReference type="ARBA" id="ARBA00022679"/>
    </source>
</evidence>
<dbReference type="OrthoDB" id="8385759at2"/>
<dbReference type="Pfam" id="PF13649">
    <property type="entry name" value="Methyltransf_25"/>
    <property type="match status" value="1"/>
</dbReference>
<dbReference type="InterPro" id="IPR041698">
    <property type="entry name" value="Methyltransf_25"/>
</dbReference>
<dbReference type="RefSeq" id="WP_153982841.1">
    <property type="nucleotide sequence ID" value="NZ_BAAANZ010000016.1"/>
</dbReference>
<proteinExistence type="predicted"/>
<dbReference type="InterPro" id="IPR029063">
    <property type="entry name" value="SAM-dependent_MTases_sf"/>
</dbReference>
<dbReference type="AlphaFoldDB" id="A0A840X857"/>
<dbReference type="EMBL" id="JACHBS010000001">
    <property type="protein sequence ID" value="MBB5617384.1"/>
    <property type="molecule type" value="Genomic_DNA"/>
</dbReference>
<evidence type="ECO:0000313" key="4">
    <source>
        <dbReference type="EMBL" id="MBB5617384.1"/>
    </source>
</evidence>
<dbReference type="CDD" id="cd02440">
    <property type="entry name" value="AdoMet_MTases"/>
    <property type="match status" value="1"/>
</dbReference>
<accession>A0A840X857</accession>
<keyword evidence="5" id="KW-1185">Reference proteome</keyword>
<dbReference type="GO" id="GO:0008168">
    <property type="term" value="F:methyltransferase activity"/>
    <property type="evidence" value="ECO:0007669"/>
    <property type="project" value="UniProtKB-KW"/>
</dbReference>
<dbReference type="GO" id="GO:0032259">
    <property type="term" value="P:methylation"/>
    <property type="evidence" value="ECO:0007669"/>
    <property type="project" value="UniProtKB-KW"/>
</dbReference>
<evidence type="ECO:0000313" key="5">
    <source>
        <dbReference type="Proteomes" id="UP000552883"/>
    </source>
</evidence>
<evidence type="ECO:0000259" key="3">
    <source>
        <dbReference type="Pfam" id="PF13649"/>
    </source>
</evidence>
<name>A0A840X857_9MICO</name>
<reference evidence="4 5" key="1">
    <citation type="submission" date="2020-08" db="EMBL/GenBank/DDBJ databases">
        <title>Sequencing the genomes of 1000 actinobacteria strains.</title>
        <authorList>
            <person name="Klenk H.-P."/>
        </authorList>
    </citation>
    <scope>NUCLEOTIDE SEQUENCE [LARGE SCALE GENOMIC DNA]</scope>
    <source>
        <strain evidence="4 5">DSM 23889</strain>
    </source>
</reference>